<accession>A0ABY6ZIA3</accession>
<feature type="domain" description="Glycosyltransferase 2-like" evidence="1">
    <location>
        <begin position="4"/>
        <end position="127"/>
    </location>
</feature>
<dbReference type="Gene3D" id="1.25.40.10">
    <property type="entry name" value="Tetratricopeptide repeat domain"/>
    <property type="match status" value="1"/>
</dbReference>
<dbReference type="InterPro" id="IPR001173">
    <property type="entry name" value="Glyco_trans_2-like"/>
</dbReference>
<dbReference type="Gene3D" id="3.90.550.10">
    <property type="entry name" value="Spore Coat Polysaccharide Biosynthesis Protein SpsA, Chain A"/>
    <property type="match status" value="1"/>
</dbReference>
<name>A0ABY6ZIA3_9BACL</name>
<dbReference type="CDD" id="cd02511">
    <property type="entry name" value="Beta4Glucosyltransferase"/>
    <property type="match status" value="1"/>
</dbReference>
<reference evidence="2" key="1">
    <citation type="submission" date="2022-08" db="EMBL/GenBank/DDBJ databases">
        <title>Alicyclobacillus fastidiosus DSM 17978, complete genome.</title>
        <authorList>
            <person name="Wang Q."/>
            <person name="Cai R."/>
            <person name="Wang Z."/>
        </authorList>
    </citation>
    <scope>NUCLEOTIDE SEQUENCE</scope>
    <source>
        <strain evidence="2">DSM 17978</strain>
    </source>
</reference>
<evidence type="ECO:0000259" key="1">
    <source>
        <dbReference type="Pfam" id="PF00535"/>
    </source>
</evidence>
<organism evidence="2 3">
    <name type="scientific">Alicyclobacillus fastidiosus</name>
    <dbReference type="NCBI Taxonomy" id="392011"/>
    <lineage>
        <taxon>Bacteria</taxon>
        <taxon>Bacillati</taxon>
        <taxon>Bacillota</taxon>
        <taxon>Bacilli</taxon>
        <taxon>Bacillales</taxon>
        <taxon>Alicyclobacillaceae</taxon>
        <taxon>Alicyclobacillus</taxon>
    </lineage>
</organism>
<keyword evidence="3" id="KW-1185">Reference proteome</keyword>
<dbReference type="Proteomes" id="UP001164761">
    <property type="component" value="Chromosome"/>
</dbReference>
<dbReference type="SUPFAM" id="SSF81901">
    <property type="entry name" value="HCP-like"/>
    <property type="match status" value="1"/>
</dbReference>
<dbReference type="InterPro" id="IPR029044">
    <property type="entry name" value="Nucleotide-diphossugar_trans"/>
</dbReference>
<dbReference type="RefSeq" id="WP_268006522.1">
    <property type="nucleotide sequence ID" value="NZ_CP104067.1"/>
</dbReference>
<evidence type="ECO:0000313" key="3">
    <source>
        <dbReference type="Proteomes" id="UP001164761"/>
    </source>
</evidence>
<sequence length="645" mass="73278">MLLSACMIVKNERHTIEKCLSSLHGVVDEIIVIDTGSTDNTPDIATQYGAKVFSFTWDNDFSHARNESLRHATGDWILVIDADEYLDETQKLGLRTFLEQTDAEGVFVVQKNYLGSLQHITKSMPIRVMRLFRRGHLYSGAIHEQVADSVQRTGRPIATFDLDLHHIGYTEEFVKTKSKSQRNTNLLKAALVDDPNNLFHRSNLIAEYVLARDFQGSAALAEETFKYLMGIPKNAWPNFAPRIMLHWVASLWEIGQKDKALKVCKDGIQFFPWLTDIKKLYADMLTGQGDWIQAEKVLMECREQGDTKDGLIEVTEGAGTYFSALQLGTVWACLGDDIIARQWYLQAFFENPALESTMFPIVALMPPEPSLLREHIESKIVDAATYGNYAEMYAIRELPDAVSVVGRAEEKFGVSESTVRARMTILRQSGTDALIEYVNKFPSEISHFLLGLYLLDHQDFAQAQEWLGRAGTRGEYILKTHDLLTKTTGSQWGIRLVTRDLVAMRTERLLRACLPFAMDRKDVWTYLRHSPLSNVLSEIQWPGDTPHECEQNALRYFREHNFDQSLNWLDKAESFGKTVTQVLLRCDLALASNDITKARKIVYQGKIDFPKSEVIKNASRIVHPQLDHVQLASELVSRQQGGLLQ</sequence>
<dbReference type="PANTHER" id="PTHR43630:SF2">
    <property type="entry name" value="GLYCOSYLTRANSFERASE"/>
    <property type="match status" value="1"/>
</dbReference>
<dbReference type="SUPFAM" id="SSF53448">
    <property type="entry name" value="Nucleotide-diphospho-sugar transferases"/>
    <property type="match status" value="1"/>
</dbReference>
<dbReference type="Pfam" id="PF00535">
    <property type="entry name" value="Glycos_transf_2"/>
    <property type="match status" value="1"/>
</dbReference>
<protein>
    <submittedName>
        <fullName evidence="2">Glycosyltransferase family 2 protein</fullName>
    </submittedName>
</protein>
<proteinExistence type="predicted"/>
<dbReference type="InterPro" id="IPR011990">
    <property type="entry name" value="TPR-like_helical_dom_sf"/>
</dbReference>
<dbReference type="EMBL" id="CP104067">
    <property type="protein sequence ID" value="WAH42649.1"/>
    <property type="molecule type" value="Genomic_DNA"/>
</dbReference>
<evidence type="ECO:0000313" key="2">
    <source>
        <dbReference type="EMBL" id="WAH42649.1"/>
    </source>
</evidence>
<gene>
    <name evidence="2" type="ORF">NZD89_04180</name>
</gene>
<dbReference type="PANTHER" id="PTHR43630">
    <property type="entry name" value="POLY-BETA-1,6-N-ACETYL-D-GLUCOSAMINE SYNTHASE"/>
    <property type="match status" value="1"/>
</dbReference>